<name>A0ABW3WUX5_9HYPH</name>
<gene>
    <name evidence="1" type="ORF">ACFQ4G_06090</name>
</gene>
<accession>A0ABW3WUX5</accession>
<dbReference type="RefSeq" id="WP_238208495.1">
    <property type="nucleotide sequence ID" value="NZ_JBHTND010000006.1"/>
</dbReference>
<reference evidence="2" key="1">
    <citation type="journal article" date="2019" name="Int. J. Syst. Evol. Microbiol.">
        <title>The Global Catalogue of Microorganisms (GCM) 10K type strain sequencing project: providing services to taxonomists for standard genome sequencing and annotation.</title>
        <authorList>
            <consortium name="The Broad Institute Genomics Platform"/>
            <consortium name="The Broad Institute Genome Sequencing Center for Infectious Disease"/>
            <person name="Wu L."/>
            <person name="Ma J."/>
        </authorList>
    </citation>
    <scope>NUCLEOTIDE SEQUENCE [LARGE SCALE GENOMIC DNA]</scope>
    <source>
        <strain evidence="2">CCUG 56108</strain>
    </source>
</reference>
<evidence type="ECO:0000313" key="1">
    <source>
        <dbReference type="EMBL" id="MFD1301154.1"/>
    </source>
</evidence>
<protein>
    <submittedName>
        <fullName evidence="1">DUF2958 domain-containing protein</fullName>
    </submittedName>
</protein>
<dbReference type="InterPro" id="IPR021341">
    <property type="entry name" value="DUF2958"/>
</dbReference>
<dbReference type="Proteomes" id="UP001597176">
    <property type="component" value="Unassembled WGS sequence"/>
</dbReference>
<comment type="caution">
    <text evidence="1">The sequence shown here is derived from an EMBL/GenBank/DDBJ whole genome shotgun (WGS) entry which is preliminary data.</text>
</comment>
<sequence length="113" mass="12662">MPTIANATTASIITDTDRSQLLANVHKSQHDPNFDPPPVTKLFMPDGPGTWLLSEFDPNEPDRAFELCDTGQGYPELSYVLISELTAIRGRLRLPIERDAHFIPDRPLSQYAK</sequence>
<dbReference type="Pfam" id="PF11171">
    <property type="entry name" value="DUF2958"/>
    <property type="match status" value="1"/>
</dbReference>
<evidence type="ECO:0000313" key="2">
    <source>
        <dbReference type="Proteomes" id="UP001597176"/>
    </source>
</evidence>
<dbReference type="EMBL" id="JBHTND010000006">
    <property type="protein sequence ID" value="MFD1301154.1"/>
    <property type="molecule type" value="Genomic_DNA"/>
</dbReference>
<organism evidence="1 2">
    <name type="scientific">Methylobacterium marchantiae</name>
    <dbReference type="NCBI Taxonomy" id="600331"/>
    <lineage>
        <taxon>Bacteria</taxon>
        <taxon>Pseudomonadati</taxon>
        <taxon>Pseudomonadota</taxon>
        <taxon>Alphaproteobacteria</taxon>
        <taxon>Hyphomicrobiales</taxon>
        <taxon>Methylobacteriaceae</taxon>
        <taxon>Methylobacterium</taxon>
    </lineage>
</organism>
<keyword evidence="2" id="KW-1185">Reference proteome</keyword>
<proteinExistence type="predicted"/>